<evidence type="ECO:0000313" key="2">
    <source>
        <dbReference type="Proteomes" id="UP000515957"/>
    </source>
</evidence>
<protein>
    <submittedName>
        <fullName evidence="1">Uncharacterized protein</fullName>
    </submittedName>
</protein>
<keyword evidence="2" id="KW-1185">Reference proteome</keyword>
<reference evidence="1 2" key="1">
    <citation type="submission" date="2020-06" db="EMBL/GenBank/DDBJ databases">
        <authorList>
            <person name="Herren C.D."/>
            <person name="Smith Caldas M."/>
            <person name="Brooke G.M."/>
            <person name="Cabrera L.J."/>
            <person name="Caudill C.B."/>
            <person name="Ewell K.O."/>
            <person name="Haas C.L."/>
            <person name="Shapland G.L."/>
            <person name="Sitek C.J."/>
            <person name="Thompson J.S."/>
            <person name="Pollenz R.S."/>
            <person name="Garlena R.A."/>
            <person name="Russell D.A."/>
            <person name="Pope W.H."/>
            <person name="Jacobs-Sera D."/>
            <person name="Hatfull G.F."/>
        </authorList>
    </citation>
    <scope>NUCLEOTIDE SEQUENCE [LARGE SCALE GENOMIC DNA]</scope>
</reference>
<proteinExistence type="predicted"/>
<dbReference type="RefSeq" id="YP_010246193.1">
    <property type="nucleotide sequence ID" value="NC_060133.1"/>
</dbReference>
<accession>A0A7G8LIP9</accession>
<dbReference type="GeneID" id="70080727"/>
<dbReference type="EMBL" id="MT658805">
    <property type="protein sequence ID" value="QNJ57121.1"/>
    <property type="molecule type" value="Genomic_DNA"/>
</dbReference>
<sequence length="189" mass="20829">MTHKPAVDEIELPEDVTEKLTRLAAQNSRRPDAVELIRQVPYVIAWLRESMVTGSHPGGEEDIKSTSGPSSRPPFRVAFMSAADREAAALVHWCYECGVEVRNPLYMVAGSIRGVSPRDPASPVMVMAEELADAIARWGAPEGIYTDPEFGLWAIRSAHYGIWPELGSLFTKEPDVPDPDVEVEPEGLF</sequence>
<dbReference type="Proteomes" id="UP000515957">
    <property type="component" value="Segment"/>
</dbReference>
<name>A0A7G8LIP9_9CAUD</name>
<evidence type="ECO:0000313" key="1">
    <source>
        <dbReference type="EMBL" id="QNJ57121.1"/>
    </source>
</evidence>
<organism evidence="1 2">
    <name type="scientific">Gordonia phage Rabbitrun</name>
    <dbReference type="NCBI Taxonomy" id="2762280"/>
    <lineage>
        <taxon>Viruses</taxon>
        <taxon>Duplodnaviria</taxon>
        <taxon>Heunggongvirae</taxon>
        <taxon>Uroviricota</taxon>
        <taxon>Caudoviricetes</taxon>
        <taxon>Deeyouvirinae</taxon>
        <taxon>Nevillevirus</taxon>
        <taxon>Nevillevirus rabbitrun</taxon>
    </lineage>
</organism>
<dbReference type="KEGG" id="vg:70080727"/>
<gene>
    <name evidence="1" type="primary">80</name>
    <name evidence="1" type="ORF">SEA_RABBITRUN_80</name>
</gene>